<evidence type="ECO:0000313" key="2">
    <source>
        <dbReference type="Proteomes" id="UP000827872"/>
    </source>
</evidence>
<name>A0ACB8F4M9_9SAUR</name>
<organism evidence="1 2">
    <name type="scientific">Sphaerodactylus townsendi</name>
    <dbReference type="NCBI Taxonomy" id="933632"/>
    <lineage>
        <taxon>Eukaryota</taxon>
        <taxon>Metazoa</taxon>
        <taxon>Chordata</taxon>
        <taxon>Craniata</taxon>
        <taxon>Vertebrata</taxon>
        <taxon>Euteleostomi</taxon>
        <taxon>Lepidosauria</taxon>
        <taxon>Squamata</taxon>
        <taxon>Bifurcata</taxon>
        <taxon>Gekkota</taxon>
        <taxon>Sphaerodactylidae</taxon>
        <taxon>Sphaerodactylus</taxon>
    </lineage>
</organism>
<gene>
    <name evidence="1" type="ORF">K3G42_019729</name>
</gene>
<proteinExistence type="predicted"/>
<reference evidence="1" key="1">
    <citation type="submission" date="2021-08" db="EMBL/GenBank/DDBJ databases">
        <title>The first chromosome-level gecko genome reveals the dynamic sex chromosomes of Neotropical dwarf geckos (Sphaerodactylidae: Sphaerodactylus).</title>
        <authorList>
            <person name="Pinto B.J."/>
            <person name="Keating S.E."/>
            <person name="Gamble T."/>
        </authorList>
    </citation>
    <scope>NUCLEOTIDE SEQUENCE</scope>
    <source>
        <strain evidence="1">TG3544</strain>
    </source>
</reference>
<keyword evidence="2" id="KW-1185">Reference proteome</keyword>
<protein>
    <submittedName>
        <fullName evidence="1">Uncharacterized protein</fullName>
    </submittedName>
</protein>
<sequence>MYSTSMFTNPYAIEVLKTKKDELVEGINNPDYLVNWLIDNGILAPEKKMVLSYYKTRIAKNSRVLDILISQGNLSDLEKSLKNTDINAVNPSNETLLHIAAAHGHVKIIDYLISKGAKLDVKDKKGRIPLHIAAEKGHNDAVKILLQAGANMYSLDQEGKTPLHLASRNHHTHVLKSILGEEVRRYKYQHNFLHMAALKDDSNLVQILLKHGAPVDAKDETGQTALGYAVSQGFEKTVKVLLEAGATIDSGIIDAAFNSNNQSVFKLLLDYSKGLSPDTMVSALYKAIQKDLYGIVAALIERGTDINAHNEMHYTPLLVACEMGKTESAKVLVDMGASLKDKTPNSNSALHLAVQAGASSIVKMLLGKGMDANLAGQGDQTPLHVAALHNKGALVGLLIDAGAKINAVTKELLTPLHMASHKGHVDVAQKLLHYKANVNLKDKRSKTPLHLTAETESPVMVELLLNSGADPNAVDKEKKTPLHLAAIGGHLNTGKALLSRNGRFGAKDMDGCTSMHYAAINGNTEIVQALLVAGKKKNIDDRNIWRKIPLHLAAEHGHSNLVQLLLNNGSAINALDNNKDTPLHCACKAGHFDCVSILVHHSVGEKANLQATNSLKKTPLQVAESSSIENQAQIVTLLKKKMLLIK</sequence>
<dbReference type="EMBL" id="CM037618">
    <property type="protein sequence ID" value="KAH7999854.1"/>
    <property type="molecule type" value="Genomic_DNA"/>
</dbReference>
<dbReference type="Proteomes" id="UP000827872">
    <property type="component" value="Linkage Group LG05"/>
</dbReference>
<comment type="caution">
    <text evidence="1">The sequence shown here is derived from an EMBL/GenBank/DDBJ whole genome shotgun (WGS) entry which is preliminary data.</text>
</comment>
<accession>A0ACB8F4M9</accession>
<evidence type="ECO:0000313" key="1">
    <source>
        <dbReference type="EMBL" id="KAH7999854.1"/>
    </source>
</evidence>